<dbReference type="Proteomes" id="UP000245207">
    <property type="component" value="Unassembled WGS sequence"/>
</dbReference>
<sequence length="212" mass="24916">MVAYTYLNICCPHINAGYNTLETVDDVVTEDTLVWKYDGECYDFSVKHAWNATRDRGEEVNCAYLVWSKYTIPRHTTRLWLVMRRRLLTQDRMRQWHVGNEVDLALLRCPLCKVNSAGGRNGISLLNSLICLWWVMNDCLHHYMYNKEDKNDVTPILLHGKFSRELFHYNCFTDECLDSIHLGRANQSRIPLRKNINIFDKSKYRPTSSGFD</sequence>
<comment type="caution">
    <text evidence="2">The sequence shown here is derived from an EMBL/GenBank/DDBJ whole genome shotgun (WGS) entry which is preliminary data.</text>
</comment>
<name>A0A2U1M0X4_ARTAN</name>
<dbReference type="OrthoDB" id="1748554at2759"/>
<proteinExistence type="predicted"/>
<dbReference type="EMBL" id="PKPP01006922">
    <property type="protein sequence ID" value="PWA54918.1"/>
    <property type="molecule type" value="Genomic_DNA"/>
</dbReference>
<organism evidence="2 3">
    <name type="scientific">Artemisia annua</name>
    <name type="common">Sweet wormwood</name>
    <dbReference type="NCBI Taxonomy" id="35608"/>
    <lineage>
        <taxon>Eukaryota</taxon>
        <taxon>Viridiplantae</taxon>
        <taxon>Streptophyta</taxon>
        <taxon>Embryophyta</taxon>
        <taxon>Tracheophyta</taxon>
        <taxon>Spermatophyta</taxon>
        <taxon>Magnoliopsida</taxon>
        <taxon>eudicotyledons</taxon>
        <taxon>Gunneridae</taxon>
        <taxon>Pentapetalae</taxon>
        <taxon>asterids</taxon>
        <taxon>campanulids</taxon>
        <taxon>Asterales</taxon>
        <taxon>Asteraceae</taxon>
        <taxon>Asteroideae</taxon>
        <taxon>Anthemideae</taxon>
        <taxon>Artemisiinae</taxon>
        <taxon>Artemisia</taxon>
    </lineage>
</organism>
<protein>
    <submittedName>
        <fullName evidence="2">Reverse transcriptase zinc-binding domain-containing protein</fullName>
    </submittedName>
</protein>
<evidence type="ECO:0000313" key="3">
    <source>
        <dbReference type="Proteomes" id="UP000245207"/>
    </source>
</evidence>
<accession>A0A2U1M0X4</accession>
<dbReference type="STRING" id="35608.A0A2U1M0X4"/>
<dbReference type="GO" id="GO:0003964">
    <property type="term" value="F:RNA-directed DNA polymerase activity"/>
    <property type="evidence" value="ECO:0007669"/>
    <property type="project" value="UniProtKB-KW"/>
</dbReference>
<evidence type="ECO:0000313" key="2">
    <source>
        <dbReference type="EMBL" id="PWA54918.1"/>
    </source>
</evidence>
<keyword evidence="2" id="KW-0808">Transferase</keyword>
<reference evidence="2 3" key="1">
    <citation type="journal article" date="2018" name="Mol. Plant">
        <title>The genome of Artemisia annua provides insight into the evolution of Asteraceae family and artemisinin biosynthesis.</title>
        <authorList>
            <person name="Shen Q."/>
            <person name="Zhang L."/>
            <person name="Liao Z."/>
            <person name="Wang S."/>
            <person name="Yan T."/>
            <person name="Shi P."/>
            <person name="Liu M."/>
            <person name="Fu X."/>
            <person name="Pan Q."/>
            <person name="Wang Y."/>
            <person name="Lv Z."/>
            <person name="Lu X."/>
            <person name="Zhang F."/>
            <person name="Jiang W."/>
            <person name="Ma Y."/>
            <person name="Chen M."/>
            <person name="Hao X."/>
            <person name="Li L."/>
            <person name="Tang Y."/>
            <person name="Lv G."/>
            <person name="Zhou Y."/>
            <person name="Sun X."/>
            <person name="Brodelius P.E."/>
            <person name="Rose J.K.C."/>
            <person name="Tang K."/>
        </authorList>
    </citation>
    <scope>NUCLEOTIDE SEQUENCE [LARGE SCALE GENOMIC DNA]</scope>
    <source>
        <strain evidence="3">cv. Huhao1</strain>
        <tissue evidence="2">Leaf</tissue>
    </source>
</reference>
<dbReference type="AlphaFoldDB" id="A0A2U1M0X4"/>
<keyword evidence="2" id="KW-0548">Nucleotidyltransferase</keyword>
<evidence type="ECO:0000259" key="1">
    <source>
        <dbReference type="Pfam" id="PF13966"/>
    </source>
</evidence>
<keyword evidence="2" id="KW-0695">RNA-directed DNA polymerase</keyword>
<dbReference type="InterPro" id="IPR026960">
    <property type="entry name" value="RVT-Znf"/>
</dbReference>
<keyword evidence="3" id="KW-1185">Reference proteome</keyword>
<dbReference type="Pfam" id="PF13966">
    <property type="entry name" value="zf-RVT"/>
    <property type="match status" value="1"/>
</dbReference>
<gene>
    <name evidence="2" type="ORF">CTI12_AA432060</name>
</gene>
<feature type="domain" description="Reverse transcriptase zinc-binding" evidence="1">
    <location>
        <begin position="44"/>
        <end position="114"/>
    </location>
</feature>